<dbReference type="AlphaFoldDB" id="A0AAD4NRC4"/>
<comment type="caution">
    <text evidence="1">The sequence shown here is derived from an EMBL/GenBank/DDBJ whole genome shotgun (WGS) entry which is preliminary data.</text>
</comment>
<reference evidence="1" key="1">
    <citation type="submission" date="2021-07" db="EMBL/GenBank/DDBJ databases">
        <title>Genome Resource of American Ginseng Black Spot Pathogen Alternaria panax.</title>
        <authorList>
            <person name="Qiu C."/>
            <person name="Wang W."/>
            <person name="Liu Z."/>
        </authorList>
    </citation>
    <scope>NUCLEOTIDE SEQUENCE</scope>
    <source>
        <strain evidence="1">BNCC115425</strain>
    </source>
</reference>
<evidence type="ECO:0000313" key="1">
    <source>
        <dbReference type="EMBL" id="KAG9191350.1"/>
    </source>
</evidence>
<evidence type="ECO:0000313" key="2">
    <source>
        <dbReference type="Proteomes" id="UP001199106"/>
    </source>
</evidence>
<dbReference type="Proteomes" id="UP001199106">
    <property type="component" value="Unassembled WGS sequence"/>
</dbReference>
<organism evidence="1 2">
    <name type="scientific">Alternaria panax</name>
    <dbReference type="NCBI Taxonomy" id="48097"/>
    <lineage>
        <taxon>Eukaryota</taxon>
        <taxon>Fungi</taxon>
        <taxon>Dikarya</taxon>
        <taxon>Ascomycota</taxon>
        <taxon>Pezizomycotina</taxon>
        <taxon>Dothideomycetes</taxon>
        <taxon>Pleosporomycetidae</taxon>
        <taxon>Pleosporales</taxon>
        <taxon>Pleosporineae</taxon>
        <taxon>Pleosporaceae</taxon>
        <taxon>Alternaria</taxon>
        <taxon>Alternaria sect. Panax</taxon>
    </lineage>
</organism>
<dbReference type="EMBL" id="JAANER010000004">
    <property type="protein sequence ID" value="KAG9191350.1"/>
    <property type="molecule type" value="Genomic_DNA"/>
</dbReference>
<sequence length="265" mass="29925">MAFAKWDDTLMFIENTLKHNEIMGTFLEVNLPCQIHALKSIVRIEQELFFFSDMSSSFVGRKFEHLPKASLCLLSLASVASWVSPNWAWIILSEQKRPSPSPTGLCLSLRTNMATTQRKSSLDSLLAALPHKPHTMSGFHAWQGPQAQCEHWIIRELGFKGDFPYSDKITGMFGIYLTQKQHSNRSLPGPRNTQLGAVKPEVLQKWVEKYRKEVNRRDVPGIGQLMMWIALGQDMIGEESVHDDPQAVRMLERMSLGGVGGCPTQ</sequence>
<protein>
    <submittedName>
        <fullName evidence="1">Uncharacterized protein</fullName>
    </submittedName>
</protein>
<keyword evidence="2" id="KW-1185">Reference proteome</keyword>
<gene>
    <name evidence="1" type="ORF">G6011_09438</name>
</gene>
<accession>A0AAD4NRC4</accession>
<proteinExistence type="predicted"/>
<name>A0AAD4NRC4_9PLEO</name>